<dbReference type="EMBL" id="KK198755">
    <property type="protein sequence ID" value="KCW79666.1"/>
    <property type="molecule type" value="Genomic_DNA"/>
</dbReference>
<dbReference type="EC" id="2.4.1.-" evidence="4"/>
<sequence>MPSEKHVAVCAFPFGSHPWVLANLVGKLAAAALDVRFSFLSTAKSNHVVFPPQSRATLIPSNLRVYDIGDGSPAGYPEAAGDPRDQADLFLQAASANFQAGVDTAEQDAGRKVSLLLADGLLPVVACEKAEKMHVPWVAFWISAPHSLSMHVYADLIHQLSRDATDEEKTLDMIPGLSLMRMGDLPEELVMDPNMSVSCRMLRDLGNVIPRAAAVLMNSFVEMDPEPLTADLKSKFNILLHLGMLTLVPSSPPSLPASDETGCLTWLESRDPQTVVYISFGSGPLSSPPLDEIRSLAEALESTRTPFLWSLTDRQKAQCLPGGFEERTSAYGRIVPWAPQRGVLGHPACVAFVTHCGYNSVYESMAAGVPMIGRPVAVDQRICGKMVEEVWGIGVRVERGVLTESGMVKALDAVMRSEEGKVMRKKAGELRRRLAELAGPGGTAEADFKTVVEFISTS</sequence>
<dbReference type="Pfam" id="PF00201">
    <property type="entry name" value="UDPGT"/>
    <property type="match status" value="1"/>
</dbReference>
<dbReference type="InterPro" id="IPR002213">
    <property type="entry name" value="UDP_glucos_trans"/>
</dbReference>
<gene>
    <name evidence="5" type="ORF">EUGRSUZ_C01017</name>
</gene>
<dbReference type="AlphaFoldDB" id="A0A059CN90"/>
<dbReference type="OrthoDB" id="5835829at2759"/>
<dbReference type="PANTHER" id="PTHR48045">
    <property type="entry name" value="UDP-GLYCOSYLTRANSFERASE 72B1"/>
    <property type="match status" value="1"/>
</dbReference>
<dbReference type="eggNOG" id="KOG1192">
    <property type="taxonomic scope" value="Eukaryota"/>
</dbReference>
<evidence type="ECO:0000256" key="3">
    <source>
        <dbReference type="RuleBase" id="RU003718"/>
    </source>
</evidence>
<dbReference type="KEGG" id="egr:104439060"/>
<organism evidence="5">
    <name type="scientific">Eucalyptus grandis</name>
    <name type="common">Flooded gum</name>
    <dbReference type="NCBI Taxonomy" id="71139"/>
    <lineage>
        <taxon>Eukaryota</taxon>
        <taxon>Viridiplantae</taxon>
        <taxon>Streptophyta</taxon>
        <taxon>Embryophyta</taxon>
        <taxon>Tracheophyta</taxon>
        <taxon>Spermatophyta</taxon>
        <taxon>Magnoliopsida</taxon>
        <taxon>eudicotyledons</taxon>
        <taxon>Gunneridae</taxon>
        <taxon>Pentapetalae</taxon>
        <taxon>rosids</taxon>
        <taxon>malvids</taxon>
        <taxon>Myrtales</taxon>
        <taxon>Myrtaceae</taxon>
        <taxon>Myrtoideae</taxon>
        <taxon>Eucalypteae</taxon>
        <taxon>Eucalyptus</taxon>
    </lineage>
</organism>
<accession>A0A059CN90</accession>
<dbReference type="FunFam" id="3.40.50.2000:FF:000060">
    <property type="entry name" value="Glycosyltransferase"/>
    <property type="match status" value="1"/>
</dbReference>
<dbReference type="Gramene" id="KCW79666">
    <property type="protein sequence ID" value="KCW79666"/>
    <property type="gene ID" value="EUGRSUZ_C01017"/>
</dbReference>
<dbReference type="PANTHER" id="PTHR48045:SF34">
    <property type="entry name" value="ISOFLAVONE 7-O-GLUCOSYLTRANSFERASE 1-LIKE"/>
    <property type="match status" value="1"/>
</dbReference>
<name>A0A059CN90_EUCGR</name>
<dbReference type="CDD" id="cd03784">
    <property type="entry name" value="GT1_Gtf-like"/>
    <property type="match status" value="1"/>
</dbReference>
<evidence type="ECO:0000313" key="5">
    <source>
        <dbReference type="EMBL" id="KCW79666.1"/>
    </source>
</evidence>
<evidence type="ECO:0000256" key="4">
    <source>
        <dbReference type="RuleBase" id="RU362057"/>
    </source>
</evidence>
<dbReference type="PROSITE" id="PS00375">
    <property type="entry name" value="UDPGT"/>
    <property type="match status" value="1"/>
</dbReference>
<dbReference type="Gene3D" id="3.40.50.2000">
    <property type="entry name" value="Glycogen Phosphorylase B"/>
    <property type="match status" value="2"/>
</dbReference>
<proteinExistence type="inferred from homology"/>
<evidence type="ECO:0000256" key="2">
    <source>
        <dbReference type="ARBA" id="ARBA00022679"/>
    </source>
</evidence>
<dbReference type="SUPFAM" id="SSF53756">
    <property type="entry name" value="UDP-Glycosyltransferase/glycogen phosphorylase"/>
    <property type="match status" value="1"/>
</dbReference>
<dbReference type="InParanoid" id="A0A059CN90"/>
<dbReference type="GO" id="GO:0035251">
    <property type="term" value="F:UDP-glucosyltransferase activity"/>
    <property type="evidence" value="ECO:0000318"/>
    <property type="project" value="GO_Central"/>
</dbReference>
<comment type="similarity">
    <text evidence="1 3">Belongs to the UDP-glycosyltransferase family.</text>
</comment>
<keyword evidence="3" id="KW-0328">Glycosyltransferase</keyword>
<protein>
    <recommendedName>
        <fullName evidence="4">Glycosyltransferase</fullName>
        <ecNumber evidence="4">2.4.1.-</ecNumber>
    </recommendedName>
</protein>
<reference evidence="5" key="1">
    <citation type="submission" date="2013-07" db="EMBL/GenBank/DDBJ databases">
        <title>The genome of Eucalyptus grandis.</title>
        <authorList>
            <person name="Schmutz J."/>
            <person name="Hayes R."/>
            <person name="Myburg A."/>
            <person name="Tuskan G."/>
            <person name="Grattapaglia D."/>
            <person name="Rokhsar D.S."/>
        </authorList>
    </citation>
    <scope>NUCLEOTIDE SEQUENCE</scope>
    <source>
        <tissue evidence="5">Leaf extractions</tissue>
    </source>
</reference>
<dbReference type="InterPro" id="IPR035595">
    <property type="entry name" value="UDP_glycos_trans_CS"/>
</dbReference>
<evidence type="ECO:0000256" key="1">
    <source>
        <dbReference type="ARBA" id="ARBA00009995"/>
    </source>
</evidence>
<keyword evidence="2 3" id="KW-0808">Transferase</keyword>